<dbReference type="Gene3D" id="2.30.110.10">
    <property type="entry name" value="Electron Transport, Fmn-binding Protein, Chain A"/>
    <property type="match status" value="1"/>
</dbReference>
<organism evidence="3 4">
    <name type="scientific">Kribbella pratensis</name>
    <dbReference type="NCBI Taxonomy" id="2512112"/>
    <lineage>
        <taxon>Bacteria</taxon>
        <taxon>Bacillati</taxon>
        <taxon>Actinomycetota</taxon>
        <taxon>Actinomycetes</taxon>
        <taxon>Propionibacteriales</taxon>
        <taxon>Kribbellaceae</taxon>
        <taxon>Kribbella</taxon>
    </lineage>
</organism>
<evidence type="ECO:0000256" key="1">
    <source>
        <dbReference type="SAM" id="MobiDB-lite"/>
    </source>
</evidence>
<dbReference type="PANTHER" id="PTHR34818">
    <property type="entry name" value="PROTEIN BLI-3"/>
    <property type="match status" value="1"/>
</dbReference>
<comment type="caution">
    <text evidence="3">The sequence shown here is derived from an EMBL/GenBank/DDBJ whole genome shotgun (WGS) entry which is preliminary data.</text>
</comment>
<dbReference type="InterPro" id="IPR038725">
    <property type="entry name" value="YdaG_split_barrel_FMN-bd"/>
</dbReference>
<proteinExistence type="predicted"/>
<reference evidence="3 4" key="1">
    <citation type="submission" date="2019-03" db="EMBL/GenBank/DDBJ databases">
        <title>Genomic Encyclopedia of Type Strains, Phase III (KMG-III): the genomes of soil and plant-associated and newly described type strains.</title>
        <authorList>
            <person name="Whitman W."/>
        </authorList>
    </citation>
    <scope>NUCLEOTIDE SEQUENCE [LARGE SCALE GENOMIC DNA]</scope>
    <source>
        <strain evidence="3 4">VKM Ac-2573</strain>
    </source>
</reference>
<feature type="compositionally biased region" description="Basic residues" evidence="1">
    <location>
        <begin position="140"/>
        <end position="151"/>
    </location>
</feature>
<name>A0A4V3GFS2_9ACTN</name>
<dbReference type="AlphaFoldDB" id="A0A4V3GFS2"/>
<feature type="region of interest" description="Disordered" evidence="1">
    <location>
        <begin position="130"/>
        <end position="168"/>
    </location>
</feature>
<dbReference type="EMBL" id="SODP01000002">
    <property type="protein sequence ID" value="TDW69347.1"/>
    <property type="molecule type" value="Genomic_DNA"/>
</dbReference>
<dbReference type="InterPro" id="IPR012349">
    <property type="entry name" value="Split_barrel_FMN-bd"/>
</dbReference>
<evidence type="ECO:0000313" key="4">
    <source>
        <dbReference type="Proteomes" id="UP000295146"/>
    </source>
</evidence>
<accession>A0A4V3GFS2</accession>
<protein>
    <submittedName>
        <fullName evidence="3">General stress protein 26</fullName>
    </submittedName>
</protein>
<dbReference type="InterPro" id="IPR052917">
    <property type="entry name" value="Stress-Dev_Protein"/>
</dbReference>
<dbReference type="SUPFAM" id="SSF50475">
    <property type="entry name" value="FMN-binding split barrel"/>
    <property type="match status" value="1"/>
</dbReference>
<keyword evidence="4" id="KW-1185">Reference proteome</keyword>
<evidence type="ECO:0000313" key="3">
    <source>
        <dbReference type="EMBL" id="TDW69347.1"/>
    </source>
</evidence>
<dbReference type="Proteomes" id="UP000295146">
    <property type="component" value="Unassembled WGS sequence"/>
</dbReference>
<gene>
    <name evidence="3" type="ORF">EV653_3371</name>
</gene>
<feature type="domain" description="General stress protein FMN-binding split barrel" evidence="2">
    <location>
        <begin position="6"/>
        <end position="134"/>
    </location>
</feature>
<dbReference type="Pfam" id="PF16242">
    <property type="entry name" value="Pyrid_ox_like"/>
    <property type="match status" value="1"/>
</dbReference>
<sequence>MTEGKDTAATVAELVDRARICMLTTMTPDGQHVARPMAVQEVEFDGDLWFFAYAESDKVGEIGANPQVNVSFSNPKQSEWTSIAGTAEVVIDPAKAEELWSAPLRAWFPDGPKSPGLVLLKVHADTAEYWSGPEQQGRQAARRGPRGHRPRSGQVPGRQRDRRPVGIVTRATTPLIARRRFRWLGGSRVSLRRWPVFGMHC</sequence>
<dbReference type="PANTHER" id="PTHR34818:SF1">
    <property type="entry name" value="PROTEIN BLI-3"/>
    <property type="match status" value="1"/>
</dbReference>
<evidence type="ECO:0000259" key="2">
    <source>
        <dbReference type="Pfam" id="PF16242"/>
    </source>
</evidence>